<reference evidence="4 5" key="1">
    <citation type="submission" date="2018-11" db="EMBL/GenBank/DDBJ databases">
        <title>Whole genome sequence of Streptomyces chrestomyceticus NBRC 13444(T).</title>
        <authorList>
            <person name="Komaki H."/>
            <person name="Tamura T."/>
        </authorList>
    </citation>
    <scope>NUCLEOTIDE SEQUENCE [LARGE SCALE GENOMIC DNA]</scope>
    <source>
        <strain evidence="4 5">NBRC 13444</strain>
    </source>
</reference>
<organism evidence="4 5">
    <name type="scientific">Streptomyces chrestomyceticus JCM 4735</name>
    <dbReference type="NCBI Taxonomy" id="1306181"/>
    <lineage>
        <taxon>Bacteria</taxon>
        <taxon>Bacillati</taxon>
        <taxon>Actinomycetota</taxon>
        <taxon>Actinomycetes</taxon>
        <taxon>Kitasatosporales</taxon>
        <taxon>Streptomycetaceae</taxon>
        <taxon>Streptomyces</taxon>
    </lineage>
</organism>
<dbReference type="Gene3D" id="3.40.190.10">
    <property type="entry name" value="Periplasmic binding protein-like II"/>
    <property type="match status" value="1"/>
</dbReference>
<protein>
    <recommendedName>
        <fullName evidence="3">Solute-binding protein family 5 domain-containing protein</fullName>
    </recommendedName>
</protein>
<dbReference type="GO" id="GO:0015833">
    <property type="term" value="P:peptide transport"/>
    <property type="evidence" value="ECO:0007669"/>
    <property type="project" value="TreeGrafter"/>
</dbReference>
<dbReference type="RefSeq" id="WP_125046432.1">
    <property type="nucleotide sequence ID" value="NZ_BHZC01000001.1"/>
</dbReference>
<sequence length="567" mass="61024">MKHSRVPLALVVTVMVASSALTACGTSDDEGGGGTAKQPPKTTALDINQTDPARLTRGGTLNWAIDQFPVQFNEMETDGNQAATNAVVEAVLPSLWHSRPNGEQVPDKAFLLDAASRTEGGKQIVTYHLNPKAKWSDGTPITYRDLEANVRALSSKDPAYKVVSPAGYEDVSSVRRGKDDHEAVLTFDKPYADWRALFGAPNNTPLYPAKYMADAKSFTTGYLNTIPVTANAYKLGGIDKTAQTVTLVPDPAWWGDKPKLDKIVFHAMTTESMPAAYANGEIDYFDLNASVAAFKQVSGVKSGEIREAGGPNYRHLTFNGKSPKLSDPKVRKALFKATDRETLVKSGLKGLNWEGKPLGNHFLMPNQKGYRNNAGDLGTYDPKAAARMLDEAGWKLDGGTVRKKGGEELKLRFVIPTGQPAAKNEATILTQMWAQAGVALDIRTVPVNEFFDKYVTPGDYDVAPYSFSRTPFAATGSSGTYARDGGGNDSKTGSAKLDDLLDKAGRSADQATALETVNAADAEAWQVAGVLPTYQLPEITAAKKNLANLGAQGMADIAYERIGYTKQ</sequence>
<feature type="region of interest" description="Disordered" evidence="1">
    <location>
        <begin position="23"/>
        <end position="45"/>
    </location>
</feature>
<dbReference type="Proteomes" id="UP000287830">
    <property type="component" value="Unassembled WGS sequence"/>
</dbReference>
<dbReference type="PANTHER" id="PTHR30290:SF65">
    <property type="entry name" value="MONOACYL PHOSPHATIDYLINOSITOL TETRAMANNOSIDE-BINDING PROTEIN LPQW-RELATED"/>
    <property type="match status" value="1"/>
</dbReference>
<dbReference type="PANTHER" id="PTHR30290">
    <property type="entry name" value="PERIPLASMIC BINDING COMPONENT OF ABC TRANSPORTER"/>
    <property type="match status" value="1"/>
</dbReference>
<dbReference type="Gene3D" id="3.90.76.10">
    <property type="entry name" value="Dipeptide-binding Protein, Domain 1"/>
    <property type="match status" value="1"/>
</dbReference>
<dbReference type="GeneID" id="95623589"/>
<evidence type="ECO:0000256" key="1">
    <source>
        <dbReference type="SAM" id="MobiDB-lite"/>
    </source>
</evidence>
<feature type="domain" description="Solute-binding protein family 5" evidence="3">
    <location>
        <begin position="118"/>
        <end position="485"/>
    </location>
</feature>
<dbReference type="EMBL" id="BHZC01000001">
    <property type="protein sequence ID" value="GCD36973.1"/>
    <property type="molecule type" value="Genomic_DNA"/>
</dbReference>
<dbReference type="PROSITE" id="PS51257">
    <property type="entry name" value="PROKAR_LIPOPROTEIN"/>
    <property type="match status" value="1"/>
</dbReference>
<dbReference type="AlphaFoldDB" id="A0A7U9KY88"/>
<evidence type="ECO:0000313" key="4">
    <source>
        <dbReference type="EMBL" id="GCD36973.1"/>
    </source>
</evidence>
<evidence type="ECO:0000313" key="5">
    <source>
        <dbReference type="Proteomes" id="UP000287830"/>
    </source>
</evidence>
<gene>
    <name evidence="4" type="ORF">OEIGOIKO_04754</name>
</gene>
<dbReference type="InterPro" id="IPR000914">
    <property type="entry name" value="SBP_5_dom"/>
</dbReference>
<dbReference type="GO" id="GO:0043190">
    <property type="term" value="C:ATP-binding cassette (ABC) transporter complex"/>
    <property type="evidence" value="ECO:0007669"/>
    <property type="project" value="InterPro"/>
</dbReference>
<dbReference type="InterPro" id="IPR039424">
    <property type="entry name" value="SBP_5"/>
</dbReference>
<feature type="chain" id="PRO_5039555420" description="Solute-binding protein family 5 domain-containing protein" evidence="2">
    <location>
        <begin position="24"/>
        <end position="567"/>
    </location>
</feature>
<comment type="caution">
    <text evidence="4">The sequence shown here is derived from an EMBL/GenBank/DDBJ whole genome shotgun (WGS) entry which is preliminary data.</text>
</comment>
<feature type="signal peptide" evidence="2">
    <location>
        <begin position="1"/>
        <end position="23"/>
    </location>
</feature>
<dbReference type="InterPro" id="IPR030678">
    <property type="entry name" value="Peptide/Ni-bd"/>
</dbReference>
<proteinExistence type="predicted"/>
<name>A0A7U9KY88_9ACTN</name>
<dbReference type="CDD" id="cd08501">
    <property type="entry name" value="PBP2_Lpqw"/>
    <property type="match status" value="1"/>
</dbReference>
<dbReference type="PIRSF" id="PIRSF002741">
    <property type="entry name" value="MppA"/>
    <property type="match status" value="1"/>
</dbReference>
<dbReference type="Pfam" id="PF00496">
    <property type="entry name" value="SBP_bac_5"/>
    <property type="match status" value="1"/>
</dbReference>
<evidence type="ECO:0000259" key="3">
    <source>
        <dbReference type="Pfam" id="PF00496"/>
    </source>
</evidence>
<dbReference type="SUPFAM" id="SSF53850">
    <property type="entry name" value="Periplasmic binding protein-like II"/>
    <property type="match status" value="1"/>
</dbReference>
<dbReference type="GO" id="GO:1904680">
    <property type="term" value="F:peptide transmembrane transporter activity"/>
    <property type="evidence" value="ECO:0007669"/>
    <property type="project" value="TreeGrafter"/>
</dbReference>
<dbReference type="GO" id="GO:0042597">
    <property type="term" value="C:periplasmic space"/>
    <property type="evidence" value="ECO:0007669"/>
    <property type="project" value="UniProtKB-ARBA"/>
</dbReference>
<keyword evidence="2" id="KW-0732">Signal</keyword>
<dbReference type="Gene3D" id="3.10.105.10">
    <property type="entry name" value="Dipeptide-binding Protein, Domain 3"/>
    <property type="match status" value="1"/>
</dbReference>
<dbReference type="OrthoDB" id="7888869at2"/>
<accession>A0A7U9KY88</accession>
<evidence type="ECO:0000256" key="2">
    <source>
        <dbReference type="SAM" id="SignalP"/>
    </source>
</evidence>